<keyword evidence="5" id="KW-0722">Serine protease inhibitor</keyword>
<feature type="transmembrane region" description="Helical" evidence="9">
    <location>
        <begin position="64"/>
        <end position="86"/>
    </location>
</feature>
<evidence type="ECO:0000313" key="12">
    <source>
        <dbReference type="Proteomes" id="UP000887572"/>
    </source>
</evidence>
<dbReference type="SMART" id="SM00131">
    <property type="entry name" value="KU"/>
    <property type="match status" value="5"/>
</dbReference>
<dbReference type="SMART" id="SM00181">
    <property type="entry name" value="EGF"/>
    <property type="match status" value="2"/>
</dbReference>
<dbReference type="SMART" id="SM00179">
    <property type="entry name" value="EGF_CA"/>
    <property type="match status" value="1"/>
</dbReference>
<accession>A0A914GQ32</accession>
<dbReference type="InterPro" id="IPR036880">
    <property type="entry name" value="Kunitz_BPTI_sf"/>
</dbReference>
<organism evidence="12 13">
    <name type="scientific">Globodera rostochiensis</name>
    <name type="common">Golden nematode worm</name>
    <name type="synonym">Heterodera rostochiensis</name>
    <dbReference type="NCBI Taxonomy" id="31243"/>
    <lineage>
        <taxon>Eukaryota</taxon>
        <taxon>Metazoa</taxon>
        <taxon>Ecdysozoa</taxon>
        <taxon>Nematoda</taxon>
        <taxon>Chromadorea</taxon>
        <taxon>Rhabditida</taxon>
        <taxon>Tylenchina</taxon>
        <taxon>Tylenchomorpha</taxon>
        <taxon>Tylenchoidea</taxon>
        <taxon>Heteroderidae</taxon>
        <taxon>Heteroderinae</taxon>
        <taxon>Globodera</taxon>
    </lineage>
</organism>
<comment type="caution">
    <text evidence="7">Lacks conserved residue(s) required for the propagation of feature annotation.</text>
</comment>
<dbReference type="WBParaSite" id="Gr19_v10_g10297.t1">
    <property type="protein sequence ID" value="Gr19_v10_g10297.t1"/>
    <property type="gene ID" value="Gr19_v10_g10297"/>
</dbReference>
<name>A0A914GQ32_GLORO</name>
<dbReference type="Gene3D" id="4.10.410.10">
    <property type="entry name" value="Pancreatic trypsin inhibitor Kunitz domain"/>
    <property type="match status" value="5"/>
</dbReference>
<dbReference type="GO" id="GO:0005615">
    <property type="term" value="C:extracellular space"/>
    <property type="evidence" value="ECO:0007669"/>
    <property type="project" value="TreeGrafter"/>
</dbReference>
<dbReference type="InterPro" id="IPR018097">
    <property type="entry name" value="EGF_Ca-bd_CS"/>
</dbReference>
<dbReference type="SUPFAM" id="SSF57362">
    <property type="entry name" value="BPTI-like"/>
    <property type="match status" value="5"/>
</dbReference>
<dbReference type="Gene3D" id="2.10.25.10">
    <property type="entry name" value="Laminin"/>
    <property type="match status" value="1"/>
</dbReference>
<evidence type="ECO:0000259" key="10">
    <source>
        <dbReference type="PROSITE" id="PS50026"/>
    </source>
</evidence>
<keyword evidence="9" id="KW-1133">Transmembrane helix</keyword>
<feature type="domain" description="BPTI/Kunitz inhibitor" evidence="11">
    <location>
        <begin position="355"/>
        <end position="418"/>
    </location>
</feature>
<feature type="domain" description="BPTI/Kunitz inhibitor" evidence="11">
    <location>
        <begin position="261"/>
        <end position="319"/>
    </location>
</feature>
<keyword evidence="4" id="KW-0677">Repeat</keyword>
<reference evidence="13" key="1">
    <citation type="submission" date="2022-11" db="UniProtKB">
        <authorList>
            <consortium name="WormBaseParasite"/>
        </authorList>
    </citation>
    <scope>IDENTIFICATION</scope>
</reference>
<feature type="domain" description="BPTI/Kunitz inhibitor" evidence="11">
    <location>
        <begin position="545"/>
        <end position="601"/>
    </location>
</feature>
<feature type="domain" description="BPTI/Kunitz inhibitor" evidence="11">
    <location>
        <begin position="105"/>
        <end position="155"/>
    </location>
</feature>
<feature type="domain" description="BPTI/Kunitz inhibitor" evidence="11">
    <location>
        <begin position="636"/>
        <end position="693"/>
    </location>
</feature>
<keyword evidence="2" id="KW-0646">Protease inhibitor</keyword>
<dbReference type="Proteomes" id="UP000887572">
    <property type="component" value="Unplaced"/>
</dbReference>
<dbReference type="GO" id="GO:0004867">
    <property type="term" value="F:serine-type endopeptidase inhibitor activity"/>
    <property type="evidence" value="ECO:0007669"/>
    <property type="project" value="UniProtKB-KW"/>
</dbReference>
<evidence type="ECO:0000256" key="5">
    <source>
        <dbReference type="ARBA" id="ARBA00022900"/>
    </source>
</evidence>
<keyword evidence="9" id="KW-0812">Transmembrane</keyword>
<dbReference type="AlphaFoldDB" id="A0A914GQ32"/>
<dbReference type="CDD" id="cd00054">
    <property type="entry name" value="EGF_CA"/>
    <property type="match status" value="1"/>
</dbReference>
<dbReference type="CDD" id="cd00109">
    <property type="entry name" value="Kunitz-type"/>
    <property type="match status" value="1"/>
</dbReference>
<evidence type="ECO:0000256" key="4">
    <source>
        <dbReference type="ARBA" id="ARBA00022737"/>
    </source>
</evidence>
<evidence type="ECO:0000256" key="3">
    <source>
        <dbReference type="ARBA" id="ARBA00022729"/>
    </source>
</evidence>
<dbReference type="InterPro" id="IPR050098">
    <property type="entry name" value="TFPI/VKTCI-like"/>
</dbReference>
<evidence type="ECO:0000259" key="11">
    <source>
        <dbReference type="PROSITE" id="PS50279"/>
    </source>
</evidence>
<dbReference type="InterPro" id="IPR002223">
    <property type="entry name" value="Kunitz_BPTI"/>
</dbReference>
<dbReference type="FunFam" id="2.10.25.10:FF:000038">
    <property type="entry name" value="Fibrillin 2"/>
    <property type="match status" value="1"/>
</dbReference>
<evidence type="ECO:0000256" key="1">
    <source>
        <dbReference type="ARBA" id="ARBA00022536"/>
    </source>
</evidence>
<dbReference type="InterPro" id="IPR024731">
    <property type="entry name" value="NELL2-like_EGF"/>
</dbReference>
<dbReference type="PANTHER" id="PTHR10083:SF374">
    <property type="entry name" value="BPTI_KUNITZ INHIBITOR DOMAIN-CONTAINING PROTEIN"/>
    <property type="match status" value="1"/>
</dbReference>
<dbReference type="Pfam" id="PF00014">
    <property type="entry name" value="Kunitz_BPTI"/>
    <property type="match status" value="4"/>
</dbReference>
<dbReference type="PRINTS" id="PR00759">
    <property type="entry name" value="BASICPTASE"/>
</dbReference>
<keyword evidence="1 7" id="KW-0245">EGF-like domain</keyword>
<feature type="region of interest" description="Disordered" evidence="8">
    <location>
        <begin position="518"/>
        <end position="537"/>
    </location>
</feature>
<dbReference type="PROSITE" id="PS01187">
    <property type="entry name" value="EGF_CA"/>
    <property type="match status" value="1"/>
</dbReference>
<dbReference type="SUPFAM" id="SSF57196">
    <property type="entry name" value="EGF/Laminin"/>
    <property type="match status" value="1"/>
</dbReference>
<dbReference type="PROSITE" id="PS00280">
    <property type="entry name" value="BPTI_KUNITZ_1"/>
    <property type="match status" value="1"/>
</dbReference>
<feature type="compositionally biased region" description="Basic and acidic residues" evidence="8">
    <location>
        <begin position="843"/>
        <end position="852"/>
    </location>
</feature>
<dbReference type="InterPro" id="IPR000742">
    <property type="entry name" value="EGF"/>
</dbReference>
<evidence type="ECO:0000313" key="13">
    <source>
        <dbReference type="WBParaSite" id="Gr19_v10_g10297.t1"/>
    </source>
</evidence>
<protein>
    <submittedName>
        <fullName evidence="13">Uncharacterized protein</fullName>
    </submittedName>
</protein>
<evidence type="ECO:0000256" key="7">
    <source>
        <dbReference type="PROSITE-ProRule" id="PRU00076"/>
    </source>
</evidence>
<keyword evidence="9" id="KW-0472">Membrane</keyword>
<dbReference type="PROSITE" id="PS50026">
    <property type="entry name" value="EGF_3"/>
    <property type="match status" value="1"/>
</dbReference>
<dbReference type="InterPro" id="IPR001881">
    <property type="entry name" value="EGF-like_Ca-bd_dom"/>
</dbReference>
<dbReference type="Pfam" id="PF12947">
    <property type="entry name" value="EGF_3"/>
    <property type="match status" value="1"/>
</dbReference>
<dbReference type="PROSITE" id="PS50279">
    <property type="entry name" value="BPTI_KUNITZ_2"/>
    <property type="match status" value="5"/>
</dbReference>
<dbReference type="PROSITE" id="PS00010">
    <property type="entry name" value="ASX_HYDROXYL"/>
    <property type="match status" value="1"/>
</dbReference>
<evidence type="ECO:0000256" key="6">
    <source>
        <dbReference type="ARBA" id="ARBA00023157"/>
    </source>
</evidence>
<dbReference type="InterPro" id="IPR000152">
    <property type="entry name" value="EGF-type_Asp/Asn_hydroxyl_site"/>
</dbReference>
<evidence type="ECO:0000256" key="9">
    <source>
        <dbReference type="SAM" id="Phobius"/>
    </source>
</evidence>
<dbReference type="GO" id="GO:0005509">
    <property type="term" value="F:calcium ion binding"/>
    <property type="evidence" value="ECO:0007669"/>
    <property type="project" value="InterPro"/>
</dbReference>
<dbReference type="InterPro" id="IPR020901">
    <property type="entry name" value="Prtase_inh_Kunz-CS"/>
</dbReference>
<feature type="region of interest" description="Disordered" evidence="8">
    <location>
        <begin position="807"/>
        <end position="853"/>
    </location>
</feature>
<keyword evidence="3" id="KW-0732">Signal</keyword>
<keyword evidence="6" id="KW-1015">Disulfide bond</keyword>
<keyword evidence="12" id="KW-1185">Reference proteome</keyword>
<sequence>MSRPQRGVRFCRPPFLFLSGKVLVKQPLAALLQQNYSNSIPQTMFCWLRMKCCCSYNTRNSSSFLPFLALSFSSVFTLVIILVFHFNAVKAQQNANEKWSNSDVCELPLNLGNCTRKSTRFYYDSSRQQCYKFIYTGCRGNSNRFLTRNQCKRKCHPNFRHITKKTRLFAILQSERQNEKDQQQNAYCMKNCTNGLCGNGVCQCKSGYEKRDGQCTDLNECDWINCAKNAKCTNLPGSFRCECRKGFAGGGFNCTKNRRICAQSFDGRYERQCQPDQRWVPRFYFHLHSAECRQFWYGGCQFGSSQNFFQDQKSCESVCGGYSHEQYFAAKIAQNAQSVQQQQQQQQQKLLDDPCMDPFDETLRQPCSEGTWKRRYHFEPSIGRCRVFWMDVSCPSARSERSRSRNIFVHAQNCRRACEGEKEDIGHEGGQDEFWRWREWEEAWSSSKNRTTGFIQASFAKSTLPTTSSTTTAMAASTLAPVSTLGNDCALVLISDQLALAKTVQEKRERLARLKTKLGKKGPRKNEQKQLQHNTANKHGQSEACFDQFDWNLTKSCGRIRWRTRFFYDVRHGKCRPFWNDGCPGRTRNHFREEAACRKKCERRQDDMTLPQGRATAQEVRAVVEETPSSSSSSICAQPFDDEYRRACNNGRSWGRKWYFDAMNGFCRHFWYDGCTGRSRNIFEGLKQCMDLCVHDNDFLRPDLTKRVKGQQNFGFFGSAPSTVLIPSKNYLKSSEILLNEEQCAGFHYNLTGKALLSAFLCLLEEGGGCQRTVHWATNGAEKCHFGRPWLRGRHSYAWFFTLEKGRRPPGDESSPTSPEQSQTKRQSTDDDDDQSPTNSTINDRDNRRVEAPRAGTASAVLTLRQPQQNNTADTLDILLVPIELFGQHNETMAFVELLPSPVDQCNANTKC</sequence>
<proteinExistence type="predicted"/>
<dbReference type="PANTHER" id="PTHR10083">
    <property type="entry name" value="KUNITZ-TYPE PROTEASE INHIBITOR-RELATED"/>
    <property type="match status" value="1"/>
</dbReference>
<evidence type="ECO:0000256" key="8">
    <source>
        <dbReference type="SAM" id="MobiDB-lite"/>
    </source>
</evidence>
<dbReference type="PROSITE" id="PS01186">
    <property type="entry name" value="EGF_2"/>
    <property type="match status" value="1"/>
</dbReference>
<evidence type="ECO:0000256" key="2">
    <source>
        <dbReference type="ARBA" id="ARBA00022690"/>
    </source>
</evidence>
<feature type="domain" description="EGF-like" evidence="10">
    <location>
        <begin position="217"/>
        <end position="255"/>
    </location>
</feature>